<keyword evidence="2 5" id="KW-0812">Transmembrane</keyword>
<comment type="caution">
    <text evidence="7">The sequence shown here is derived from an EMBL/GenBank/DDBJ whole genome shotgun (WGS) entry which is preliminary data.</text>
</comment>
<feature type="transmembrane region" description="Helical" evidence="5">
    <location>
        <begin position="43"/>
        <end position="73"/>
    </location>
</feature>
<evidence type="ECO:0000256" key="4">
    <source>
        <dbReference type="ARBA" id="ARBA00023136"/>
    </source>
</evidence>
<keyword evidence="1" id="KW-1003">Cell membrane</keyword>
<accession>A0A2P8CPQ8</accession>
<feature type="domain" description="Lipopolysaccharide assembly protein A" evidence="6">
    <location>
        <begin position="36"/>
        <end position="73"/>
    </location>
</feature>
<protein>
    <submittedName>
        <fullName evidence="7">Uncharacterized protein DUF1049</fullName>
    </submittedName>
</protein>
<dbReference type="AlphaFoldDB" id="A0A2P8CPQ8"/>
<keyword evidence="8" id="KW-1185">Reference proteome</keyword>
<name>A0A2P8CPQ8_9ACTN</name>
<evidence type="ECO:0000256" key="2">
    <source>
        <dbReference type="ARBA" id="ARBA00022692"/>
    </source>
</evidence>
<dbReference type="Pfam" id="PF06305">
    <property type="entry name" value="LapA_dom"/>
    <property type="match status" value="1"/>
</dbReference>
<evidence type="ECO:0000313" key="8">
    <source>
        <dbReference type="Proteomes" id="UP000240542"/>
    </source>
</evidence>
<evidence type="ECO:0000256" key="3">
    <source>
        <dbReference type="ARBA" id="ARBA00022989"/>
    </source>
</evidence>
<organism evidence="7 8">
    <name type="scientific">Murinocardiopsis flavida</name>
    <dbReference type="NCBI Taxonomy" id="645275"/>
    <lineage>
        <taxon>Bacteria</taxon>
        <taxon>Bacillati</taxon>
        <taxon>Actinomycetota</taxon>
        <taxon>Actinomycetes</taxon>
        <taxon>Streptosporangiales</taxon>
        <taxon>Nocardiopsidaceae</taxon>
        <taxon>Murinocardiopsis</taxon>
    </lineage>
</organism>
<sequence>MNGDRAPEKGSSAGSFPPRMWVALILLVVAVVFVAQNRDATEIQILFFAVEAPLWAVLTGAVALGLVIGLLLLPSRGGKDRKAPKR</sequence>
<dbReference type="GO" id="GO:0005886">
    <property type="term" value="C:plasma membrane"/>
    <property type="evidence" value="ECO:0007669"/>
    <property type="project" value="InterPro"/>
</dbReference>
<dbReference type="RefSeq" id="WP_245929202.1">
    <property type="nucleotide sequence ID" value="NZ_PYGA01000033.1"/>
</dbReference>
<gene>
    <name evidence="7" type="ORF">CLV63_13349</name>
</gene>
<evidence type="ECO:0000256" key="5">
    <source>
        <dbReference type="SAM" id="Phobius"/>
    </source>
</evidence>
<dbReference type="InterPro" id="IPR010445">
    <property type="entry name" value="LapA_dom"/>
</dbReference>
<evidence type="ECO:0000256" key="1">
    <source>
        <dbReference type="ARBA" id="ARBA00022475"/>
    </source>
</evidence>
<dbReference type="EMBL" id="PYGA01000033">
    <property type="protein sequence ID" value="PSK86932.1"/>
    <property type="molecule type" value="Genomic_DNA"/>
</dbReference>
<keyword evidence="3 5" id="KW-1133">Transmembrane helix</keyword>
<reference evidence="7 8" key="1">
    <citation type="submission" date="2018-03" db="EMBL/GenBank/DDBJ databases">
        <title>Genomic Encyclopedia of Archaeal and Bacterial Type Strains, Phase II (KMG-II): from individual species to whole genera.</title>
        <authorList>
            <person name="Goeker M."/>
        </authorList>
    </citation>
    <scope>NUCLEOTIDE SEQUENCE [LARGE SCALE GENOMIC DNA]</scope>
    <source>
        <strain evidence="7 8">DSM 45312</strain>
    </source>
</reference>
<evidence type="ECO:0000259" key="6">
    <source>
        <dbReference type="Pfam" id="PF06305"/>
    </source>
</evidence>
<evidence type="ECO:0000313" key="7">
    <source>
        <dbReference type="EMBL" id="PSK86932.1"/>
    </source>
</evidence>
<feature type="transmembrane region" description="Helical" evidence="5">
    <location>
        <begin position="20"/>
        <end position="37"/>
    </location>
</feature>
<dbReference type="Proteomes" id="UP000240542">
    <property type="component" value="Unassembled WGS sequence"/>
</dbReference>
<keyword evidence="4 5" id="KW-0472">Membrane</keyword>
<proteinExistence type="predicted"/>